<dbReference type="InterPro" id="IPR007197">
    <property type="entry name" value="rSAM"/>
</dbReference>
<dbReference type="EMBL" id="DQTV01000024">
    <property type="protein sequence ID" value="HIP56649.1"/>
    <property type="molecule type" value="Genomic_DNA"/>
</dbReference>
<dbReference type="GO" id="GO:0003824">
    <property type="term" value="F:catalytic activity"/>
    <property type="evidence" value="ECO:0007669"/>
    <property type="project" value="InterPro"/>
</dbReference>
<dbReference type="GO" id="GO:0046872">
    <property type="term" value="F:metal ion binding"/>
    <property type="evidence" value="ECO:0007669"/>
    <property type="project" value="UniProtKB-KW"/>
</dbReference>
<dbReference type="InterPro" id="IPR023885">
    <property type="entry name" value="4Fe4S-binding_SPASM_dom"/>
</dbReference>
<protein>
    <submittedName>
        <fullName evidence="8">Radical SAM protein</fullName>
    </submittedName>
</protein>
<keyword evidence="4" id="KW-0479">Metal-binding</keyword>
<reference evidence="8" key="1">
    <citation type="journal article" date="2020" name="ISME J.">
        <title>Gammaproteobacteria mediating utilization of methyl-, sulfur- and petroleum organic compounds in deep ocean hydrothermal plumes.</title>
        <authorList>
            <person name="Zhou Z."/>
            <person name="Liu Y."/>
            <person name="Pan J."/>
            <person name="Cron B.R."/>
            <person name="Toner B.M."/>
            <person name="Anantharaman K."/>
            <person name="Breier J.A."/>
            <person name="Dick G.J."/>
            <person name="Li M."/>
        </authorList>
    </citation>
    <scope>NUCLEOTIDE SEQUENCE</scope>
    <source>
        <strain evidence="8">SZUA-1435</strain>
    </source>
</reference>
<keyword evidence="6" id="KW-0411">Iron-sulfur</keyword>
<dbReference type="PROSITE" id="PS51918">
    <property type="entry name" value="RADICAL_SAM"/>
    <property type="match status" value="1"/>
</dbReference>
<evidence type="ECO:0000256" key="1">
    <source>
        <dbReference type="ARBA" id="ARBA00001966"/>
    </source>
</evidence>
<evidence type="ECO:0000256" key="4">
    <source>
        <dbReference type="ARBA" id="ARBA00022723"/>
    </source>
</evidence>
<organism evidence="8 9">
    <name type="scientific">Ignisphaera aggregans</name>
    <dbReference type="NCBI Taxonomy" id="334771"/>
    <lineage>
        <taxon>Archaea</taxon>
        <taxon>Thermoproteota</taxon>
        <taxon>Thermoprotei</taxon>
        <taxon>Desulfurococcales</taxon>
        <taxon>Desulfurococcaceae</taxon>
        <taxon>Ignisphaera</taxon>
    </lineage>
</organism>
<dbReference type="SUPFAM" id="SSF102114">
    <property type="entry name" value="Radical SAM enzymes"/>
    <property type="match status" value="1"/>
</dbReference>
<dbReference type="SMART" id="SM00729">
    <property type="entry name" value="Elp3"/>
    <property type="match status" value="1"/>
</dbReference>
<dbReference type="NCBIfam" id="TIGR04085">
    <property type="entry name" value="rSAM_more_4Fe4S"/>
    <property type="match status" value="1"/>
</dbReference>
<name>A0A833DU79_9CREN</name>
<dbReference type="Proteomes" id="UP000605805">
    <property type="component" value="Unassembled WGS sequence"/>
</dbReference>
<dbReference type="CDD" id="cd01335">
    <property type="entry name" value="Radical_SAM"/>
    <property type="match status" value="1"/>
</dbReference>
<evidence type="ECO:0000256" key="5">
    <source>
        <dbReference type="ARBA" id="ARBA00023004"/>
    </source>
</evidence>
<dbReference type="SFLD" id="SFLDG01386">
    <property type="entry name" value="main_SPASM_domain-containing"/>
    <property type="match status" value="1"/>
</dbReference>
<dbReference type="InterPro" id="IPR017200">
    <property type="entry name" value="PqqE-like"/>
</dbReference>
<dbReference type="InterPro" id="IPR050377">
    <property type="entry name" value="Radical_SAM_PqqE_MftC-like"/>
</dbReference>
<evidence type="ECO:0000256" key="6">
    <source>
        <dbReference type="ARBA" id="ARBA00023014"/>
    </source>
</evidence>
<keyword evidence="3" id="KW-0949">S-adenosyl-L-methionine</keyword>
<dbReference type="Gene3D" id="3.20.20.70">
    <property type="entry name" value="Aldolase class I"/>
    <property type="match status" value="1"/>
</dbReference>
<evidence type="ECO:0000313" key="9">
    <source>
        <dbReference type="Proteomes" id="UP000605805"/>
    </source>
</evidence>
<dbReference type="GO" id="GO:0006783">
    <property type="term" value="P:heme biosynthetic process"/>
    <property type="evidence" value="ECO:0007669"/>
    <property type="project" value="TreeGrafter"/>
</dbReference>
<proteinExistence type="predicted"/>
<keyword evidence="5" id="KW-0408">Iron</keyword>
<evidence type="ECO:0000256" key="3">
    <source>
        <dbReference type="ARBA" id="ARBA00022691"/>
    </source>
</evidence>
<dbReference type="Pfam" id="PF04055">
    <property type="entry name" value="Radical_SAM"/>
    <property type="match status" value="1"/>
</dbReference>
<dbReference type="InterPro" id="IPR006638">
    <property type="entry name" value="Elp3/MiaA/NifB-like_rSAM"/>
</dbReference>
<gene>
    <name evidence="8" type="ORF">EYH02_01050</name>
</gene>
<dbReference type="AlphaFoldDB" id="A0A833DU79"/>
<evidence type="ECO:0000256" key="2">
    <source>
        <dbReference type="ARBA" id="ARBA00022485"/>
    </source>
</evidence>
<dbReference type="GO" id="GO:0051539">
    <property type="term" value="F:4 iron, 4 sulfur cluster binding"/>
    <property type="evidence" value="ECO:0007669"/>
    <property type="project" value="UniProtKB-KW"/>
</dbReference>
<dbReference type="InterPro" id="IPR013785">
    <property type="entry name" value="Aldolase_TIM"/>
</dbReference>
<accession>A0A833DU79</accession>
<evidence type="ECO:0000313" key="8">
    <source>
        <dbReference type="EMBL" id="HIP56649.1"/>
    </source>
</evidence>
<keyword evidence="2" id="KW-0004">4Fe-4S</keyword>
<evidence type="ECO:0000259" key="7">
    <source>
        <dbReference type="PROSITE" id="PS51918"/>
    </source>
</evidence>
<dbReference type="SFLD" id="SFLDS00029">
    <property type="entry name" value="Radical_SAM"/>
    <property type="match status" value="1"/>
</dbReference>
<dbReference type="PIRSF" id="PIRSF037420">
    <property type="entry name" value="PQQ_syn_pqqE"/>
    <property type="match status" value="1"/>
</dbReference>
<dbReference type="SFLD" id="SFLDG01067">
    <property type="entry name" value="SPASM/twitch_domain_containing"/>
    <property type="match status" value="1"/>
</dbReference>
<dbReference type="PANTHER" id="PTHR11228:SF7">
    <property type="entry name" value="PQQA PEPTIDE CYCLASE"/>
    <property type="match status" value="1"/>
</dbReference>
<dbReference type="InterPro" id="IPR058240">
    <property type="entry name" value="rSAM_sf"/>
</dbReference>
<comment type="cofactor">
    <cofactor evidence="1">
        <name>[4Fe-4S] cluster</name>
        <dbReference type="ChEBI" id="CHEBI:49883"/>
    </cofactor>
</comment>
<sequence>MSVASTPRSVIWIMTSRCNMSCLHCYTARFHILGELSKSEKLRLAKELASMGVEHVSLSGGEPLIHSDTAELIRVLREEGVGVSIVTNGSVTDSDRIGLLAKYDVFVYVSVDGPKAIHDRIRYVGSFDKAMNFLTRLRELGLEFGTVMAVSTVNYMYSGEYVEIVMKFEPSEVALIPVMPVGRARITGTYVSYLEYLYAVRQALEKAQSYGIYLHLWCSPFIRTVIASPKVVAYGCRTLDVIDIDPAGRLVLCDTVDIVVASIRREGSLRKAVEKYMTSDIVKKVVHPQLSKPCSECSLRAWCRGGCFSRAYALFGDLNAGDPLCPLVARYSGHVKR</sequence>
<feature type="domain" description="Radical SAM core" evidence="7">
    <location>
        <begin position="4"/>
        <end position="213"/>
    </location>
</feature>
<dbReference type="PANTHER" id="PTHR11228">
    <property type="entry name" value="RADICAL SAM DOMAIN PROTEIN"/>
    <property type="match status" value="1"/>
</dbReference>
<comment type="caution">
    <text evidence="8">The sequence shown here is derived from an EMBL/GenBank/DDBJ whole genome shotgun (WGS) entry which is preliminary data.</text>
</comment>